<evidence type="ECO:0000313" key="4">
    <source>
        <dbReference type="EMBL" id="KAJ8493867.1"/>
    </source>
</evidence>
<feature type="region of interest" description="Disordered" evidence="3">
    <location>
        <begin position="1"/>
        <end position="35"/>
    </location>
</feature>
<feature type="coiled-coil region" evidence="2">
    <location>
        <begin position="180"/>
        <end position="214"/>
    </location>
</feature>
<dbReference type="AlphaFoldDB" id="A0AAV8R0H3"/>
<evidence type="ECO:0008006" key="6">
    <source>
        <dbReference type="Google" id="ProtNLM"/>
    </source>
</evidence>
<name>A0AAV8R0H3_ENSVE</name>
<dbReference type="PANTHER" id="PTHR16127">
    <property type="entry name" value="TAXILIN"/>
    <property type="match status" value="1"/>
</dbReference>
<feature type="coiled-coil region" evidence="2">
    <location>
        <begin position="346"/>
        <end position="415"/>
    </location>
</feature>
<reference evidence="4 5" key="1">
    <citation type="submission" date="2022-12" db="EMBL/GenBank/DDBJ databases">
        <title>Chromosome-scale assembly of the Ensete ventricosum genome.</title>
        <authorList>
            <person name="Dussert Y."/>
            <person name="Stocks J."/>
            <person name="Wendawek A."/>
            <person name="Woldeyes F."/>
            <person name="Nichols R.A."/>
            <person name="Borrell J.S."/>
        </authorList>
    </citation>
    <scope>NUCLEOTIDE SEQUENCE [LARGE SCALE GENOMIC DNA]</scope>
    <source>
        <strain evidence="5">cv. Maze</strain>
        <tissue evidence="4">Seeds</tissue>
    </source>
</reference>
<dbReference type="EMBL" id="JAQQAF010000004">
    <property type="protein sequence ID" value="KAJ8493867.1"/>
    <property type="molecule type" value="Genomic_DNA"/>
</dbReference>
<dbReference type="Proteomes" id="UP001222027">
    <property type="component" value="Unassembled WGS sequence"/>
</dbReference>
<protein>
    <recommendedName>
        <fullName evidence="6">Alpha-taxilin</fullName>
    </recommendedName>
</protein>
<comment type="similarity">
    <text evidence="1">Belongs to the taxilin family.</text>
</comment>
<organism evidence="4 5">
    <name type="scientific">Ensete ventricosum</name>
    <name type="common">Abyssinian banana</name>
    <name type="synonym">Musa ensete</name>
    <dbReference type="NCBI Taxonomy" id="4639"/>
    <lineage>
        <taxon>Eukaryota</taxon>
        <taxon>Viridiplantae</taxon>
        <taxon>Streptophyta</taxon>
        <taxon>Embryophyta</taxon>
        <taxon>Tracheophyta</taxon>
        <taxon>Spermatophyta</taxon>
        <taxon>Magnoliopsida</taxon>
        <taxon>Liliopsida</taxon>
        <taxon>Zingiberales</taxon>
        <taxon>Musaceae</taxon>
        <taxon>Ensete</taxon>
    </lineage>
</organism>
<evidence type="ECO:0000313" key="5">
    <source>
        <dbReference type="Proteomes" id="UP001222027"/>
    </source>
</evidence>
<dbReference type="GO" id="GO:0019905">
    <property type="term" value="F:syntaxin binding"/>
    <property type="evidence" value="ECO:0007669"/>
    <property type="project" value="InterPro"/>
</dbReference>
<keyword evidence="2" id="KW-0175">Coiled coil</keyword>
<dbReference type="Pfam" id="PF09728">
    <property type="entry name" value="Taxilin"/>
    <property type="match status" value="1"/>
</dbReference>
<keyword evidence="5" id="KW-1185">Reference proteome</keyword>
<accession>A0AAV8R0H3</accession>
<feature type="coiled-coil region" evidence="2">
    <location>
        <begin position="276"/>
        <end position="310"/>
    </location>
</feature>
<evidence type="ECO:0000256" key="2">
    <source>
        <dbReference type="SAM" id="Coils"/>
    </source>
</evidence>
<proteinExistence type="inferred from homology"/>
<dbReference type="PANTHER" id="PTHR16127:SF13">
    <property type="entry name" value="GH01188P"/>
    <property type="match status" value="1"/>
</dbReference>
<dbReference type="InterPro" id="IPR026183">
    <property type="entry name" value="Taxilin_fam"/>
</dbReference>
<sequence>MEASPANRLPEADSLPDGFVEVSADPPSPPSSDYKNALLDLHPFGEQLVAPPAETLPTDFLVDGTEKLDISSDFLTRGDSAGDGPDSVARDGILELKPGDDVSKELSAPQNEVLIGTCLQGRGQGDGRHCETETKGQLELHATNLKESSEAKRKVGKRNTKSEKELLEFTLKYQKVIAERDAAVAVRERLESLCRELQRQNKMLMDECQRVSTEGQNMRLDLSTKFNDAIKDISSKLEVQKDECLSQLKENEMLRNKLKLLADQYSLSEQHFAQKLQQKTLELQLADLKLKQQEEKSAKEETQMQLYSGQVSQLMTTEKSLRLQLAADEERFQQFQDALSKSNEVFEAFKQEMEKMAKLIKELKKENEFLKSKCEKSDIALVKLIEERESMKKQLEKVKNQKEKLESLCRSLQAERKHNLAKTISDPVAVQICCFSSSDEAKKPGGGVSETGHRCRIAILVVSLAVVLVAVRCRETSTTGTGDALFLCLLRSYPPSPAQSIPVHG</sequence>
<evidence type="ECO:0000256" key="1">
    <source>
        <dbReference type="ARBA" id="ARBA00009550"/>
    </source>
</evidence>
<evidence type="ECO:0000256" key="3">
    <source>
        <dbReference type="SAM" id="MobiDB-lite"/>
    </source>
</evidence>
<comment type="caution">
    <text evidence="4">The sequence shown here is derived from an EMBL/GenBank/DDBJ whole genome shotgun (WGS) entry which is preliminary data.</text>
</comment>
<gene>
    <name evidence="4" type="ORF">OPV22_015588</name>
</gene>